<dbReference type="InterPro" id="IPR036220">
    <property type="entry name" value="UDP-Glc/GDP-Man_DH_C_sf"/>
</dbReference>
<evidence type="ECO:0000256" key="11">
    <source>
        <dbReference type="SAM" id="MobiDB-lite"/>
    </source>
</evidence>
<dbReference type="EMBL" id="VIIS01001435">
    <property type="protein sequence ID" value="KAF0298409.1"/>
    <property type="molecule type" value="Genomic_DNA"/>
</dbReference>
<keyword evidence="14" id="KW-1185">Reference proteome</keyword>
<dbReference type="InterPro" id="IPR008927">
    <property type="entry name" value="6-PGluconate_DH-like_C_sf"/>
</dbReference>
<comment type="similarity">
    <text evidence="2 8">Belongs to the UDP-glucose/GDP-mannose dehydrogenase family.</text>
</comment>
<evidence type="ECO:0000259" key="12">
    <source>
        <dbReference type="SMART" id="SM00984"/>
    </source>
</evidence>
<dbReference type="Pfam" id="PF03720">
    <property type="entry name" value="UDPG_MGDP_dh_C"/>
    <property type="match status" value="1"/>
</dbReference>
<dbReference type="UniPathway" id="UPA00038">
    <property type="reaction ID" value="UER00491"/>
</dbReference>
<dbReference type="AlphaFoldDB" id="A0A6A4VZR3"/>
<dbReference type="Pfam" id="PF03721">
    <property type="entry name" value="UDPG_MGDP_dh_N"/>
    <property type="match status" value="1"/>
</dbReference>
<dbReference type="SUPFAM" id="SSF51735">
    <property type="entry name" value="NAD(P)-binding Rossmann-fold domains"/>
    <property type="match status" value="1"/>
</dbReference>
<evidence type="ECO:0000256" key="7">
    <source>
        <dbReference type="ARBA" id="ARBA00047473"/>
    </source>
</evidence>
<dbReference type="FunFam" id="3.40.50.720:FF:000032">
    <property type="entry name" value="UDP-glucose 6-dehydrogenase"/>
    <property type="match status" value="1"/>
</dbReference>
<accession>A0A6A4VZR3</accession>
<dbReference type="FunFam" id="1.20.5.100:FF:000001">
    <property type="entry name" value="UDP-glucose 6-dehydrogenase"/>
    <property type="match status" value="1"/>
</dbReference>
<comment type="pathway">
    <text evidence="1">Nucleotide-sugar biosynthesis; UDP-alpha-D-glucuronate biosynthesis; UDP-alpha-D-glucuronate from UDP-alpha-D-glucose: step 1/1.</text>
</comment>
<feature type="binding site" evidence="10">
    <location>
        <begin position="99"/>
        <end position="103"/>
    </location>
    <ligand>
        <name>NAD(+)</name>
        <dbReference type="ChEBI" id="CHEBI:57540"/>
    </ligand>
</feature>
<dbReference type="SUPFAM" id="SSF48179">
    <property type="entry name" value="6-phosphogluconate dehydrogenase C-terminal domain-like"/>
    <property type="match status" value="1"/>
</dbReference>
<dbReference type="PIRSF" id="PIRSF000124">
    <property type="entry name" value="UDPglc_GDPman_dh"/>
    <property type="match status" value="1"/>
</dbReference>
<dbReference type="GO" id="GO:0051287">
    <property type="term" value="F:NAD binding"/>
    <property type="evidence" value="ECO:0007669"/>
    <property type="project" value="InterPro"/>
</dbReference>
<comment type="caution">
    <text evidence="13">The sequence shown here is derived from an EMBL/GenBank/DDBJ whole genome shotgun (WGS) entry which is preliminary data.</text>
</comment>
<keyword evidence="5 8" id="KW-0560">Oxidoreductase</keyword>
<feature type="binding site" evidence="10">
    <location>
        <position position="175"/>
    </location>
    <ligand>
        <name>NAD(+)</name>
        <dbReference type="ChEBI" id="CHEBI:57540"/>
    </ligand>
</feature>
<dbReference type="InterPro" id="IPR017476">
    <property type="entry name" value="UDP-Glc/GDP-Man"/>
</dbReference>
<feature type="binding site" evidence="10">
    <location>
        <position position="46"/>
    </location>
    <ligand>
        <name>NAD(+)</name>
        <dbReference type="ChEBI" id="CHEBI:57540"/>
    </ligand>
</feature>
<dbReference type="GO" id="GO:0005634">
    <property type="term" value="C:nucleus"/>
    <property type="evidence" value="ECO:0007669"/>
    <property type="project" value="TreeGrafter"/>
</dbReference>
<comment type="function">
    <text evidence="8">Involved in the biosynthesis of glycosaminoglycans; hyaluronan, chondroitin sulfate, and heparan sulfate.</text>
</comment>
<dbReference type="GO" id="GO:0006065">
    <property type="term" value="P:UDP-glucuronate biosynthetic process"/>
    <property type="evidence" value="ECO:0007669"/>
    <property type="project" value="UniProtKB-UniPathway"/>
</dbReference>
<dbReference type="Pfam" id="PF00984">
    <property type="entry name" value="UDPG_MGDP_dh"/>
    <property type="match status" value="1"/>
</dbReference>
<dbReference type="GO" id="GO:0006024">
    <property type="term" value="P:glycosaminoglycan biosynthetic process"/>
    <property type="evidence" value="ECO:0007669"/>
    <property type="project" value="TreeGrafter"/>
</dbReference>
<feature type="active site" description="Nucleophile" evidence="9">
    <location>
        <position position="286"/>
    </location>
</feature>
<evidence type="ECO:0000256" key="10">
    <source>
        <dbReference type="PIRSR" id="PIRSR500133-3"/>
    </source>
</evidence>
<gene>
    <name evidence="13" type="primary">sgl_1</name>
    <name evidence="13" type="ORF">FJT64_004275</name>
</gene>
<dbReference type="GO" id="GO:0003979">
    <property type="term" value="F:UDP-glucose 6-dehydrogenase activity"/>
    <property type="evidence" value="ECO:0007669"/>
    <property type="project" value="UniProtKB-EC"/>
</dbReference>
<organism evidence="13 14">
    <name type="scientific">Amphibalanus amphitrite</name>
    <name type="common">Striped barnacle</name>
    <name type="synonym">Balanus amphitrite</name>
    <dbReference type="NCBI Taxonomy" id="1232801"/>
    <lineage>
        <taxon>Eukaryota</taxon>
        <taxon>Metazoa</taxon>
        <taxon>Ecdysozoa</taxon>
        <taxon>Arthropoda</taxon>
        <taxon>Crustacea</taxon>
        <taxon>Multicrustacea</taxon>
        <taxon>Cirripedia</taxon>
        <taxon>Thoracica</taxon>
        <taxon>Thoracicalcarea</taxon>
        <taxon>Balanomorpha</taxon>
        <taxon>Balanoidea</taxon>
        <taxon>Balanidae</taxon>
        <taxon>Amphibalaninae</taxon>
        <taxon>Amphibalanus</taxon>
    </lineage>
</organism>
<dbReference type="InterPro" id="IPR014027">
    <property type="entry name" value="UDP-Glc/GDP-Man_DH_C"/>
</dbReference>
<feature type="domain" description="UDP-glucose/GDP-mannose dehydrogenase C-terminal" evidence="12">
    <location>
        <begin position="342"/>
        <end position="456"/>
    </location>
</feature>
<dbReference type="PIRSF" id="PIRSF500133">
    <property type="entry name" value="UDPglc_DH_euk"/>
    <property type="match status" value="1"/>
</dbReference>
<dbReference type="InterPro" id="IPR001732">
    <property type="entry name" value="UDP-Glc/GDP-Man_DH_N"/>
</dbReference>
<dbReference type="EC" id="1.1.1.22" evidence="3 8"/>
<dbReference type="Gene3D" id="1.20.5.100">
    <property type="entry name" value="Cytochrome c1, transmembrane anchor, C-terminal"/>
    <property type="match status" value="1"/>
</dbReference>
<evidence type="ECO:0000256" key="6">
    <source>
        <dbReference type="ARBA" id="ARBA00023027"/>
    </source>
</evidence>
<dbReference type="SUPFAM" id="SSF52413">
    <property type="entry name" value="UDP-glucose/GDP-mannose dehydrogenase C-terminal domain"/>
    <property type="match status" value="1"/>
</dbReference>
<dbReference type="NCBIfam" id="TIGR03026">
    <property type="entry name" value="NDP-sugDHase"/>
    <property type="match status" value="1"/>
</dbReference>
<reference evidence="13 14" key="1">
    <citation type="submission" date="2019-07" db="EMBL/GenBank/DDBJ databases">
        <title>Draft genome assembly of a fouling barnacle, Amphibalanus amphitrite (Darwin, 1854): The first reference genome for Thecostraca.</title>
        <authorList>
            <person name="Kim W."/>
        </authorList>
    </citation>
    <scope>NUCLEOTIDE SEQUENCE [LARGE SCALE GENOMIC DNA]</scope>
    <source>
        <strain evidence="13">SNU_AA5</strain>
        <tissue evidence="13">Soma without cirri and trophi</tissue>
    </source>
</reference>
<evidence type="ECO:0000313" key="13">
    <source>
        <dbReference type="EMBL" id="KAF0298409.1"/>
    </source>
</evidence>
<evidence type="ECO:0000256" key="9">
    <source>
        <dbReference type="PIRSR" id="PIRSR500133-1"/>
    </source>
</evidence>
<evidence type="ECO:0000256" key="5">
    <source>
        <dbReference type="ARBA" id="ARBA00023002"/>
    </source>
</evidence>
<dbReference type="SMART" id="SM00984">
    <property type="entry name" value="UDPG_MGDP_dh_C"/>
    <property type="match status" value="1"/>
</dbReference>
<sequence length="512" mass="55422">MQATVSLFPADAMVTRVGCIGAGYVGGPTCAVIALKCPDIRVTVCDMNPTRIGQWNSDKLPVFEPGLDEIVQKCRGVNLFFTTDVVATIQESEVLFISVNTPTKTYGHGKGRAANLKYVESVAREIAKVARGNKIVVEKSTVPVKSAQSIADILKANRNSQNKFQVLSNPEFLAEGTAIEDLLNPDRILIGGEDSPDGWKAIETLSSVYKRWIPADRIITMNTWSSELSKLVANAFLAQRISAINAVSAVCEATGADVGQVALAVGKDSRIGPRFLQASVGFGGSCFQKDILNLVYICESLNLPEVAEFWLNVVSINDYQKQRFAKRIVNCLFNTVSGKRIAIMGFAFKKNTGDTRESAAIYVSAHLLEEGARLAVYDPKVEADQVTRDLNNVTGTPDVVRDQVEVCSDPYEAARGAHALVICTEWDVFQTLDYARIFAGMPKPAYVFDGRKILDHEKLTKIGFEVETIGKRVRNVSQSHPAAITNGAGSGDGAAGLNSCEDATGPDSEMTL</sequence>
<dbReference type="Proteomes" id="UP000440578">
    <property type="component" value="Unassembled WGS sequence"/>
</dbReference>
<evidence type="ECO:0000256" key="1">
    <source>
        <dbReference type="ARBA" id="ARBA00004701"/>
    </source>
</evidence>
<evidence type="ECO:0000256" key="4">
    <source>
        <dbReference type="ARBA" id="ARBA00015132"/>
    </source>
</evidence>
<feature type="binding site" evidence="10">
    <location>
        <position position="356"/>
    </location>
    <ligand>
        <name>NAD(+)</name>
        <dbReference type="ChEBI" id="CHEBI:57540"/>
    </ligand>
</feature>
<protein>
    <recommendedName>
        <fullName evidence="4 8">UDP-glucose 6-dehydrogenase</fullName>
        <ecNumber evidence="3 8">1.1.1.22</ecNumber>
    </recommendedName>
</protein>
<dbReference type="InterPro" id="IPR028356">
    <property type="entry name" value="UDPglc_DH_euk"/>
</dbReference>
<evidence type="ECO:0000256" key="3">
    <source>
        <dbReference type="ARBA" id="ARBA00012954"/>
    </source>
</evidence>
<feature type="binding site" evidence="10">
    <location>
        <position position="51"/>
    </location>
    <ligand>
        <name>NAD(+)</name>
        <dbReference type="ChEBI" id="CHEBI:57540"/>
    </ligand>
</feature>
<dbReference type="FunFam" id="3.40.50.720:FF:000114">
    <property type="entry name" value="UDP-glucose 6-dehydrogenase"/>
    <property type="match status" value="1"/>
</dbReference>
<name>A0A6A4VZR3_AMPAM</name>
<dbReference type="Gene3D" id="3.40.50.720">
    <property type="entry name" value="NAD(P)-binding Rossmann-like Domain"/>
    <property type="match status" value="2"/>
</dbReference>
<feature type="binding site" evidence="10">
    <location>
        <begin position="140"/>
        <end position="141"/>
    </location>
    <ligand>
        <name>NAD(+)</name>
        <dbReference type="ChEBI" id="CHEBI:57540"/>
    </ligand>
</feature>
<dbReference type="InterPro" id="IPR036291">
    <property type="entry name" value="NAD(P)-bd_dom_sf"/>
</dbReference>
<comment type="catalytic activity">
    <reaction evidence="7 8">
        <text>UDP-alpha-D-glucose + 2 NAD(+) + H2O = UDP-alpha-D-glucuronate + 2 NADH + 3 H(+)</text>
        <dbReference type="Rhea" id="RHEA:23596"/>
        <dbReference type="ChEBI" id="CHEBI:15377"/>
        <dbReference type="ChEBI" id="CHEBI:15378"/>
        <dbReference type="ChEBI" id="CHEBI:57540"/>
        <dbReference type="ChEBI" id="CHEBI:57945"/>
        <dbReference type="ChEBI" id="CHEBI:58052"/>
        <dbReference type="ChEBI" id="CHEBI:58885"/>
        <dbReference type="EC" id="1.1.1.22"/>
    </reaction>
</comment>
<evidence type="ECO:0000256" key="2">
    <source>
        <dbReference type="ARBA" id="ARBA00006601"/>
    </source>
</evidence>
<dbReference type="PANTHER" id="PTHR11374:SF3">
    <property type="entry name" value="UDP-GLUCOSE 6-DEHYDROGENASE"/>
    <property type="match status" value="1"/>
</dbReference>
<evidence type="ECO:0000256" key="8">
    <source>
        <dbReference type="PIRNR" id="PIRNR000124"/>
    </source>
</evidence>
<dbReference type="InterPro" id="IPR014026">
    <property type="entry name" value="UDP-Glc/GDP-Man_DH_dimer"/>
</dbReference>
<feature type="binding site" evidence="10">
    <location>
        <begin position="286"/>
        <end position="289"/>
    </location>
    <ligand>
        <name>NAD(+)</name>
        <dbReference type="ChEBI" id="CHEBI:57540"/>
    </ligand>
</feature>
<feature type="binding site" evidence="10">
    <location>
        <begin position="21"/>
        <end position="26"/>
    </location>
    <ligand>
        <name>NAD(+)</name>
        <dbReference type="ChEBI" id="CHEBI:57540"/>
    </ligand>
</feature>
<dbReference type="OrthoDB" id="5059218at2759"/>
<proteinExistence type="inferred from homology"/>
<dbReference type="PANTHER" id="PTHR11374">
    <property type="entry name" value="UDP-GLUCOSE DEHYDROGENASE/UDP-MANNAC DEHYDROGENASE"/>
    <property type="match status" value="1"/>
</dbReference>
<feature type="region of interest" description="Disordered" evidence="11">
    <location>
        <begin position="480"/>
        <end position="512"/>
    </location>
</feature>
<keyword evidence="6 8" id="KW-0520">NAD</keyword>
<evidence type="ECO:0000313" key="14">
    <source>
        <dbReference type="Proteomes" id="UP000440578"/>
    </source>
</evidence>